<accession>A0AAU8MJB4</accession>
<proteinExistence type="predicted"/>
<gene>
    <name evidence="2" type="ORF">ABS251_04345</name>
</gene>
<feature type="transmembrane region" description="Helical" evidence="1">
    <location>
        <begin position="239"/>
        <end position="259"/>
    </location>
</feature>
<evidence type="ECO:0000313" key="2">
    <source>
        <dbReference type="EMBL" id="XCO72377.1"/>
    </source>
</evidence>
<dbReference type="AlphaFoldDB" id="A0AAU8MJB4"/>
<sequence>MFYKNNQAFEELLQEAINQGILQDVLSEELIQKLPNGLTITYTALVSCILEEDSKAIRAVLEASKKNGILKEILNQKVKVEKAENQEISYTLLDYANKHNCKESAKILKGFEEILNIEVKNDIPVSDNAETRCEDINKDHEIHESRIVNSEEANNILIESEDPKLICKSNKEAENSLDEQELNASDNLFSKLCCDIDAAGKEKDTRSVMHQRKAVVAVSAGVVLLVSSIALYIMKMPVVVAVVGIAGLSCIGFALYNLLKPNAKLEKVEDIEQLIVESPKILKNEIR</sequence>
<organism evidence="2">
    <name type="scientific">Wolbachia endosymbiont of Ephestia elutella</name>
    <dbReference type="NCBI Taxonomy" id="3231696"/>
    <lineage>
        <taxon>Bacteria</taxon>
        <taxon>Pseudomonadati</taxon>
        <taxon>Pseudomonadota</taxon>
        <taxon>Alphaproteobacteria</taxon>
        <taxon>Rickettsiales</taxon>
        <taxon>Anaplasmataceae</taxon>
        <taxon>Wolbachieae</taxon>
        <taxon>Wolbachia</taxon>
    </lineage>
</organism>
<name>A0AAU8MJB4_9RICK</name>
<reference evidence="2" key="1">
    <citation type="submission" date="2024-06" db="EMBL/GenBank/DDBJ databases">
        <authorList>
            <person name="Al-Khalidi N."/>
            <person name="Al-Zurfi S.M."/>
            <person name="Lahuf A."/>
        </authorList>
    </citation>
    <scope>NUCLEOTIDE SEQUENCE</scope>
    <source>
        <strain evidence="2">Karbala-1</strain>
    </source>
</reference>
<dbReference type="EMBL" id="CP159923">
    <property type="protein sequence ID" value="XCO72377.1"/>
    <property type="molecule type" value="Genomic_DNA"/>
</dbReference>
<keyword evidence="1" id="KW-1133">Transmembrane helix</keyword>
<keyword evidence="1" id="KW-0812">Transmembrane</keyword>
<keyword evidence="1" id="KW-0472">Membrane</keyword>
<evidence type="ECO:0000256" key="1">
    <source>
        <dbReference type="SAM" id="Phobius"/>
    </source>
</evidence>
<feature type="transmembrane region" description="Helical" evidence="1">
    <location>
        <begin position="214"/>
        <end position="233"/>
    </location>
</feature>
<protein>
    <submittedName>
        <fullName evidence="2">Uncharacterized protein</fullName>
    </submittedName>
</protein>